<organism evidence="2 3">
    <name type="scientific">Aggregatibacter segnis ATCC 33393</name>
    <dbReference type="NCBI Taxonomy" id="888057"/>
    <lineage>
        <taxon>Bacteria</taxon>
        <taxon>Pseudomonadati</taxon>
        <taxon>Pseudomonadota</taxon>
        <taxon>Gammaproteobacteria</taxon>
        <taxon>Pasteurellales</taxon>
        <taxon>Pasteurellaceae</taxon>
        <taxon>Aggregatibacter</taxon>
    </lineage>
</organism>
<keyword evidence="3" id="KW-1185">Reference proteome</keyword>
<comment type="caution">
    <text evidence="2">The sequence shown here is derived from an EMBL/GenBank/DDBJ whole genome shotgun (WGS) entry which is preliminary data.</text>
</comment>
<dbReference type="InterPro" id="IPR029044">
    <property type="entry name" value="Nucleotide-diphossugar_trans"/>
</dbReference>
<name>E6KVN6_9PAST</name>
<dbReference type="HOGENOM" id="CLU_025996_0_7_6"/>
<dbReference type="GeneID" id="60799625"/>
<dbReference type="EMBL" id="AEPS01000002">
    <property type="protein sequence ID" value="EFU68345.1"/>
    <property type="molecule type" value="Genomic_DNA"/>
</dbReference>
<evidence type="ECO:0000259" key="1">
    <source>
        <dbReference type="Pfam" id="PF00535"/>
    </source>
</evidence>
<reference evidence="2 3" key="1">
    <citation type="submission" date="2010-12" db="EMBL/GenBank/DDBJ databases">
        <authorList>
            <person name="Muzny D."/>
            <person name="Qin X."/>
            <person name="Deng J."/>
            <person name="Jiang H."/>
            <person name="Liu Y."/>
            <person name="Qu J."/>
            <person name="Song X.-Z."/>
            <person name="Zhang L."/>
            <person name="Thornton R."/>
            <person name="Coyle M."/>
            <person name="Francisco L."/>
            <person name="Jackson L."/>
            <person name="Javaid M."/>
            <person name="Korchina V."/>
            <person name="Kovar C."/>
            <person name="Mata R."/>
            <person name="Mathew T."/>
            <person name="Ngo R."/>
            <person name="Nguyen L."/>
            <person name="Nguyen N."/>
            <person name="Okwuonu G."/>
            <person name="Ongeri F."/>
            <person name="Pham C."/>
            <person name="Simmons D."/>
            <person name="Wilczek-Boney K."/>
            <person name="Hale W."/>
            <person name="Jakkamsetti A."/>
            <person name="Pham P."/>
            <person name="Ruth R."/>
            <person name="San Lucas F."/>
            <person name="Warren J."/>
            <person name="Zhang J."/>
            <person name="Zhao Z."/>
            <person name="Zhou C."/>
            <person name="Zhu D."/>
            <person name="Lee S."/>
            <person name="Bess C."/>
            <person name="Blankenburg K."/>
            <person name="Forbes L."/>
            <person name="Fu Q."/>
            <person name="Gubbala S."/>
            <person name="Hirani K."/>
            <person name="Jayaseelan J.C."/>
            <person name="Lara F."/>
            <person name="Munidasa M."/>
            <person name="Palculict T."/>
            <person name="Patil S."/>
            <person name="Pu L.-L."/>
            <person name="Saada N."/>
            <person name="Tang L."/>
            <person name="Weissenberger G."/>
            <person name="Zhu Y."/>
            <person name="Hemphill L."/>
            <person name="Shang Y."/>
            <person name="Youmans B."/>
            <person name="Ayvaz T."/>
            <person name="Ross M."/>
            <person name="Santibanez J."/>
            <person name="Aqrawi P."/>
            <person name="Gross S."/>
            <person name="Joshi V."/>
            <person name="Fowler G."/>
            <person name="Nazareth L."/>
            <person name="Reid J."/>
            <person name="Worley K."/>
            <person name="Petrosino J."/>
            <person name="Highlander S."/>
            <person name="Gibbs R."/>
        </authorList>
    </citation>
    <scope>NUCLEOTIDE SEQUENCE [LARGE SCALE GENOMIC DNA]</scope>
    <source>
        <strain evidence="2 3">ATCC 33393</strain>
    </source>
</reference>
<feature type="domain" description="Glycosyltransferase 2-like" evidence="1">
    <location>
        <begin position="11"/>
        <end position="140"/>
    </location>
</feature>
<evidence type="ECO:0000313" key="2">
    <source>
        <dbReference type="EMBL" id="EFU68345.1"/>
    </source>
</evidence>
<accession>E6KVN6</accession>
<protein>
    <recommendedName>
        <fullName evidence="1">Glycosyltransferase 2-like domain-containing protein</fullName>
    </recommendedName>
</protein>
<dbReference type="InterPro" id="IPR001173">
    <property type="entry name" value="Glyco_trans_2-like"/>
</dbReference>
<proteinExistence type="predicted"/>
<dbReference type="Proteomes" id="UP000032871">
    <property type="component" value="Unassembled WGS sequence"/>
</dbReference>
<dbReference type="Pfam" id="PF00535">
    <property type="entry name" value="Glycos_transf_2"/>
    <property type="match status" value="1"/>
</dbReference>
<dbReference type="OrthoDB" id="9802649at2"/>
<dbReference type="SUPFAM" id="SSF53448">
    <property type="entry name" value="Nucleotide-diphospho-sugar transferases"/>
    <property type="match status" value="1"/>
</dbReference>
<dbReference type="PANTHER" id="PTHR22916">
    <property type="entry name" value="GLYCOSYLTRANSFERASE"/>
    <property type="match status" value="1"/>
</dbReference>
<dbReference type="RefSeq" id="WP_006716742.1">
    <property type="nucleotide sequence ID" value="NZ_GL622200.1"/>
</dbReference>
<dbReference type="PANTHER" id="PTHR22916:SF64">
    <property type="entry name" value="TRANSFERASE, PUTATIVE-RELATED"/>
    <property type="match status" value="1"/>
</dbReference>
<evidence type="ECO:0000313" key="3">
    <source>
        <dbReference type="Proteomes" id="UP000032871"/>
    </source>
</evidence>
<dbReference type="GO" id="GO:0016758">
    <property type="term" value="F:hexosyltransferase activity"/>
    <property type="evidence" value="ECO:0007669"/>
    <property type="project" value="UniProtKB-ARBA"/>
</dbReference>
<dbReference type="AlphaFoldDB" id="E6KVN6"/>
<sequence>MDKVSLNMLISIIIPVFNTSPKLIDECLKSIELHLKKWRESIEVIIVNDGSTSEDTIKYLSESNYTVLNQSNKGLPSARNFGIFHASGKYIFPLDSDDIVSEYIGLYINELIDNKNIDVLFGDLYTFGDADHIYKLDKTTKLEFFLDDKFIPSCSIYKRDLWKELNGYDESFITSEDYDFYCRAFSINAKFKYMEMPNYYWRIIKNSQSLSQKNEKLFREYQLRSRNKTLLSTLSKQDINDYITQKLKNKKHRLLGLFIYLASPRIYLFLNKLRIFSYGTNFIK</sequence>
<dbReference type="Gene3D" id="3.90.550.10">
    <property type="entry name" value="Spore Coat Polysaccharide Biosynthesis Protein SpsA, Chain A"/>
    <property type="match status" value="1"/>
</dbReference>
<gene>
    <name evidence="2" type="ORF">HMPREF9064_0218</name>
</gene>